<dbReference type="RefSeq" id="WP_155346545.1">
    <property type="nucleotide sequence ID" value="NZ_BAAAHM010000005.1"/>
</dbReference>
<accession>A0A5M3XJA3</accession>
<dbReference type="InterPro" id="IPR012340">
    <property type="entry name" value="NA-bd_OB-fold"/>
</dbReference>
<gene>
    <name evidence="1" type="ORF">Aple_044510</name>
</gene>
<dbReference type="SUPFAM" id="SSF50249">
    <property type="entry name" value="Nucleic acid-binding proteins"/>
    <property type="match status" value="1"/>
</dbReference>
<dbReference type="Proteomes" id="UP000377595">
    <property type="component" value="Unassembled WGS sequence"/>
</dbReference>
<sequence>MTEAPPELEVAACGSCGFLDHPAQEFGCRRCGAHGAALGVERVPARGIVVSSAEVNLYGGTDITAPFVVSAVRLDSGPVLRVTMLDTTPVPRGCAVIGVVSGGELRFVQENGS</sequence>
<reference evidence="1 2" key="1">
    <citation type="submission" date="2019-10" db="EMBL/GenBank/DDBJ databases">
        <title>Whole genome shotgun sequence of Acrocarpospora pleiomorpha NBRC 16267.</title>
        <authorList>
            <person name="Ichikawa N."/>
            <person name="Kimura A."/>
            <person name="Kitahashi Y."/>
            <person name="Komaki H."/>
            <person name="Oguchi A."/>
        </authorList>
    </citation>
    <scope>NUCLEOTIDE SEQUENCE [LARGE SCALE GENOMIC DNA]</scope>
    <source>
        <strain evidence="1 2">NBRC 16267</strain>
    </source>
</reference>
<evidence type="ECO:0008006" key="3">
    <source>
        <dbReference type="Google" id="ProtNLM"/>
    </source>
</evidence>
<protein>
    <recommendedName>
        <fullName evidence="3">DUF35 domain-containing protein</fullName>
    </recommendedName>
</protein>
<evidence type="ECO:0000313" key="2">
    <source>
        <dbReference type="Proteomes" id="UP000377595"/>
    </source>
</evidence>
<name>A0A5M3XJA3_9ACTN</name>
<comment type="caution">
    <text evidence="1">The sequence shown here is derived from an EMBL/GenBank/DDBJ whole genome shotgun (WGS) entry which is preliminary data.</text>
</comment>
<dbReference type="OrthoDB" id="8963338at2"/>
<organism evidence="1 2">
    <name type="scientific">Acrocarpospora pleiomorpha</name>
    <dbReference type="NCBI Taxonomy" id="90975"/>
    <lineage>
        <taxon>Bacteria</taxon>
        <taxon>Bacillati</taxon>
        <taxon>Actinomycetota</taxon>
        <taxon>Actinomycetes</taxon>
        <taxon>Streptosporangiales</taxon>
        <taxon>Streptosporangiaceae</taxon>
        <taxon>Acrocarpospora</taxon>
    </lineage>
</organism>
<dbReference type="AlphaFoldDB" id="A0A5M3XJA3"/>
<dbReference type="EMBL" id="BLAF01000024">
    <property type="protein sequence ID" value="GES21555.1"/>
    <property type="molecule type" value="Genomic_DNA"/>
</dbReference>
<keyword evidence="2" id="KW-1185">Reference proteome</keyword>
<evidence type="ECO:0000313" key="1">
    <source>
        <dbReference type="EMBL" id="GES21555.1"/>
    </source>
</evidence>
<proteinExistence type="predicted"/>